<dbReference type="Gene3D" id="3.90.550.10">
    <property type="entry name" value="Spore Coat Polysaccharide Biosynthesis Protein SpsA, Chain A"/>
    <property type="match status" value="1"/>
</dbReference>
<protein>
    <recommendedName>
        <fullName evidence="4">Glycosyltransferase 2-like domain-containing protein</fullName>
    </recommendedName>
</protein>
<dbReference type="Pfam" id="PF00535">
    <property type="entry name" value="Glycos_transf_2"/>
    <property type="match status" value="1"/>
</dbReference>
<evidence type="ECO:0000256" key="1">
    <source>
        <dbReference type="ARBA" id="ARBA00006739"/>
    </source>
</evidence>
<dbReference type="GO" id="GO:0016757">
    <property type="term" value="F:glycosyltransferase activity"/>
    <property type="evidence" value="ECO:0007669"/>
    <property type="project" value="UniProtKB-KW"/>
</dbReference>
<organism evidence="5 6">
    <name type="scientific">Psychroflexus halocasei</name>
    <dbReference type="NCBI Taxonomy" id="908615"/>
    <lineage>
        <taxon>Bacteria</taxon>
        <taxon>Pseudomonadati</taxon>
        <taxon>Bacteroidota</taxon>
        <taxon>Flavobacteriia</taxon>
        <taxon>Flavobacteriales</taxon>
        <taxon>Flavobacteriaceae</taxon>
        <taxon>Psychroflexus</taxon>
    </lineage>
</organism>
<gene>
    <name evidence="5" type="ORF">SAMN05421540_11238</name>
</gene>
<evidence type="ECO:0000256" key="3">
    <source>
        <dbReference type="ARBA" id="ARBA00022679"/>
    </source>
</evidence>
<dbReference type="SUPFAM" id="SSF53448">
    <property type="entry name" value="Nucleotide-diphospho-sugar transferases"/>
    <property type="match status" value="1"/>
</dbReference>
<reference evidence="5 6" key="1">
    <citation type="submission" date="2016-10" db="EMBL/GenBank/DDBJ databases">
        <authorList>
            <person name="de Groot N.N."/>
        </authorList>
    </citation>
    <scope>NUCLEOTIDE SEQUENCE [LARGE SCALE GENOMIC DNA]</scope>
    <source>
        <strain evidence="5 6">DSM 23581</strain>
    </source>
</reference>
<evidence type="ECO:0000313" key="5">
    <source>
        <dbReference type="EMBL" id="SEA73976.1"/>
    </source>
</evidence>
<dbReference type="InterPro" id="IPR029044">
    <property type="entry name" value="Nucleotide-diphossugar_trans"/>
</dbReference>
<sequence length="330" mass="39005">MKTAVVILNWNGRKLLKEFLPSVVSHSQEAKIYVIDNASTDDSVLFLKKEFPQVHIIENQENYGFAEGYNHGLKHVKEKYWILLNSDVEVTPNWITSLIKTLESSPNIAAVQPKIKSYLEKNKFEYAGAAGGLLDKLAYPYCRGRIFDVIEEDQQQYDENCRIMWASGACFAVKKEIYENLGGFDEDYFAHQEEIDLCWRMHNFGFEIWYTFESEVFHLGGGTLNYNNPRKTYLNFRNSLYNIIKNTPKHTNFLILQRFMLDVLASLKFLFAFQIKNFFTVYKAYFSMILNFNKMKNKRKNTFSDVKYYNTKSIVWHRYFKRRKHESSIK</sequence>
<keyword evidence="3" id="KW-0808">Transferase</keyword>
<evidence type="ECO:0000259" key="4">
    <source>
        <dbReference type="Pfam" id="PF00535"/>
    </source>
</evidence>
<dbReference type="CDD" id="cd04186">
    <property type="entry name" value="GT_2_like_c"/>
    <property type="match status" value="1"/>
</dbReference>
<dbReference type="STRING" id="908615.SAMN05421540_11238"/>
<dbReference type="Proteomes" id="UP000198820">
    <property type="component" value="Unassembled WGS sequence"/>
</dbReference>
<dbReference type="RefSeq" id="WP_093245776.1">
    <property type="nucleotide sequence ID" value="NZ_FNQF01000012.1"/>
</dbReference>
<dbReference type="AlphaFoldDB" id="A0A1H4DN64"/>
<name>A0A1H4DN64_9FLAO</name>
<keyword evidence="6" id="KW-1185">Reference proteome</keyword>
<dbReference type="PANTHER" id="PTHR43179:SF12">
    <property type="entry name" value="GALACTOFURANOSYLTRANSFERASE GLFT2"/>
    <property type="match status" value="1"/>
</dbReference>
<dbReference type="PANTHER" id="PTHR43179">
    <property type="entry name" value="RHAMNOSYLTRANSFERASE WBBL"/>
    <property type="match status" value="1"/>
</dbReference>
<dbReference type="InterPro" id="IPR001173">
    <property type="entry name" value="Glyco_trans_2-like"/>
</dbReference>
<accession>A0A1H4DN64</accession>
<feature type="domain" description="Glycosyltransferase 2-like" evidence="4">
    <location>
        <begin position="5"/>
        <end position="181"/>
    </location>
</feature>
<keyword evidence="2" id="KW-0328">Glycosyltransferase</keyword>
<comment type="similarity">
    <text evidence="1">Belongs to the glycosyltransferase 2 family.</text>
</comment>
<proteinExistence type="inferred from homology"/>
<evidence type="ECO:0000256" key="2">
    <source>
        <dbReference type="ARBA" id="ARBA00022676"/>
    </source>
</evidence>
<dbReference type="EMBL" id="FNQF01000012">
    <property type="protein sequence ID" value="SEA73976.1"/>
    <property type="molecule type" value="Genomic_DNA"/>
</dbReference>
<evidence type="ECO:0000313" key="6">
    <source>
        <dbReference type="Proteomes" id="UP000198820"/>
    </source>
</evidence>